<organism evidence="1 2">
    <name type="scientific">Scleroderma citrinum Foug A</name>
    <dbReference type="NCBI Taxonomy" id="1036808"/>
    <lineage>
        <taxon>Eukaryota</taxon>
        <taxon>Fungi</taxon>
        <taxon>Dikarya</taxon>
        <taxon>Basidiomycota</taxon>
        <taxon>Agaricomycotina</taxon>
        <taxon>Agaricomycetes</taxon>
        <taxon>Agaricomycetidae</taxon>
        <taxon>Boletales</taxon>
        <taxon>Sclerodermatineae</taxon>
        <taxon>Sclerodermataceae</taxon>
        <taxon>Scleroderma</taxon>
    </lineage>
</organism>
<dbReference type="EMBL" id="KN822118">
    <property type="protein sequence ID" value="KIM56359.1"/>
    <property type="molecule type" value="Genomic_DNA"/>
</dbReference>
<accession>A0A0C3DJ50</accession>
<dbReference type="Proteomes" id="UP000053989">
    <property type="component" value="Unassembled WGS sequence"/>
</dbReference>
<evidence type="ECO:0000313" key="2">
    <source>
        <dbReference type="Proteomes" id="UP000053989"/>
    </source>
</evidence>
<dbReference type="HOGENOM" id="CLU_2005253_0_0_1"/>
<name>A0A0C3DJ50_9AGAM</name>
<evidence type="ECO:0000313" key="1">
    <source>
        <dbReference type="EMBL" id="KIM56359.1"/>
    </source>
</evidence>
<reference evidence="2" key="2">
    <citation type="submission" date="2015-01" db="EMBL/GenBank/DDBJ databases">
        <title>Evolutionary Origins and Diversification of the Mycorrhizal Mutualists.</title>
        <authorList>
            <consortium name="DOE Joint Genome Institute"/>
            <consortium name="Mycorrhizal Genomics Consortium"/>
            <person name="Kohler A."/>
            <person name="Kuo A."/>
            <person name="Nagy L.G."/>
            <person name="Floudas D."/>
            <person name="Copeland A."/>
            <person name="Barry K.W."/>
            <person name="Cichocki N."/>
            <person name="Veneault-Fourrey C."/>
            <person name="LaButti K."/>
            <person name="Lindquist E.A."/>
            <person name="Lipzen A."/>
            <person name="Lundell T."/>
            <person name="Morin E."/>
            <person name="Murat C."/>
            <person name="Riley R."/>
            <person name="Ohm R."/>
            <person name="Sun H."/>
            <person name="Tunlid A."/>
            <person name="Henrissat B."/>
            <person name="Grigoriev I.V."/>
            <person name="Hibbett D.S."/>
            <person name="Martin F."/>
        </authorList>
    </citation>
    <scope>NUCLEOTIDE SEQUENCE [LARGE SCALE GENOMIC DNA]</scope>
    <source>
        <strain evidence="2">Foug A</strain>
    </source>
</reference>
<proteinExistence type="predicted"/>
<dbReference type="InParanoid" id="A0A0C3DJ50"/>
<dbReference type="AlphaFoldDB" id="A0A0C3DJ50"/>
<keyword evidence="2" id="KW-1185">Reference proteome</keyword>
<reference evidence="1 2" key="1">
    <citation type="submission" date="2014-04" db="EMBL/GenBank/DDBJ databases">
        <authorList>
            <consortium name="DOE Joint Genome Institute"/>
            <person name="Kuo A."/>
            <person name="Kohler A."/>
            <person name="Nagy L.G."/>
            <person name="Floudas D."/>
            <person name="Copeland A."/>
            <person name="Barry K.W."/>
            <person name="Cichocki N."/>
            <person name="Veneault-Fourrey C."/>
            <person name="LaButti K."/>
            <person name="Lindquist E.A."/>
            <person name="Lipzen A."/>
            <person name="Lundell T."/>
            <person name="Morin E."/>
            <person name="Murat C."/>
            <person name="Sun H."/>
            <person name="Tunlid A."/>
            <person name="Henrissat B."/>
            <person name="Grigoriev I.V."/>
            <person name="Hibbett D.S."/>
            <person name="Martin F."/>
            <person name="Nordberg H.P."/>
            <person name="Cantor M.N."/>
            <person name="Hua S.X."/>
        </authorList>
    </citation>
    <scope>NUCLEOTIDE SEQUENCE [LARGE SCALE GENOMIC DNA]</scope>
    <source>
        <strain evidence="1 2">Foug A</strain>
    </source>
</reference>
<gene>
    <name evidence="1" type="ORF">SCLCIDRAFT_244184</name>
</gene>
<protein>
    <submittedName>
        <fullName evidence="1">Uncharacterized protein</fullName>
    </submittedName>
</protein>
<sequence>MPDTSPVVITTMVLSSSAAACAVLDTFHSRKRNPVHPCAAAAASMNLPWPCLPAIGVPVHSVTVKAHGRCNRIASSCSFVSSPLRAHHIPSSSCLFIRVHNQHSHPLDVDSSDQQIHWTNIIPK</sequence>